<dbReference type="RefSeq" id="WP_349637361.1">
    <property type="nucleotide sequence ID" value="NZ_CP090958.1"/>
</dbReference>
<keyword evidence="3" id="KW-1185">Reference proteome</keyword>
<dbReference type="InterPro" id="IPR034660">
    <property type="entry name" value="DinB/YfiT-like"/>
</dbReference>
<protein>
    <submittedName>
        <fullName evidence="2">Maleylpyruvate isomerase N-terminal domain-containing protein</fullName>
    </submittedName>
</protein>
<dbReference type="Gene3D" id="1.20.120.450">
    <property type="entry name" value="dinb family like domain"/>
    <property type="match status" value="1"/>
</dbReference>
<dbReference type="Proteomes" id="UP001209083">
    <property type="component" value="Chromosome"/>
</dbReference>
<keyword evidence="2" id="KW-0413">Isomerase</keyword>
<dbReference type="EMBL" id="CP090958">
    <property type="protein sequence ID" value="WGW10580.1"/>
    <property type="molecule type" value="Genomic_DNA"/>
</dbReference>
<feature type="domain" description="Mycothiol-dependent maleylpyruvate isomerase metal-binding" evidence="1">
    <location>
        <begin position="6"/>
        <end position="126"/>
    </location>
</feature>
<dbReference type="GO" id="GO:0016853">
    <property type="term" value="F:isomerase activity"/>
    <property type="evidence" value="ECO:0007669"/>
    <property type="project" value="UniProtKB-KW"/>
</dbReference>
<sequence length="179" mass="19129">MSHPGLGEWNIRDLAGHTSRSLITVETYLAVPMTSDPPTLRDPVAYYRATAATLAGAAAVVERGRQAGRDLGPDPVQTVQRLVDRVIAIVRDSPDDSILTTPFGTIGLLDYLPTRTFELTVHSLDLIRAAAVALPSQLDGAIDASLQLAARMAYESERGVPALLALTGRQQLPEGFSVV</sequence>
<organism evidence="2 3">
    <name type="scientific">Saxibacter everestensis</name>
    <dbReference type="NCBI Taxonomy" id="2909229"/>
    <lineage>
        <taxon>Bacteria</taxon>
        <taxon>Bacillati</taxon>
        <taxon>Actinomycetota</taxon>
        <taxon>Actinomycetes</taxon>
        <taxon>Micrococcales</taxon>
        <taxon>Brevibacteriaceae</taxon>
        <taxon>Saxibacter</taxon>
    </lineage>
</organism>
<dbReference type="SUPFAM" id="SSF109854">
    <property type="entry name" value="DinB/YfiT-like putative metalloenzymes"/>
    <property type="match status" value="1"/>
</dbReference>
<proteinExistence type="predicted"/>
<dbReference type="Pfam" id="PF11716">
    <property type="entry name" value="MDMPI_N"/>
    <property type="match status" value="1"/>
</dbReference>
<gene>
    <name evidence="2" type="ORF">LWF01_10565</name>
</gene>
<dbReference type="InterPro" id="IPR024344">
    <property type="entry name" value="MDMPI_metal-binding"/>
</dbReference>
<accession>A0ABY8QQY6</accession>
<evidence type="ECO:0000259" key="1">
    <source>
        <dbReference type="Pfam" id="PF11716"/>
    </source>
</evidence>
<reference evidence="2 3" key="1">
    <citation type="submission" date="2023-05" db="EMBL/GenBank/DDBJ databases">
        <title>Lithophilousrod everest ZFBP1038 complete genpme.</title>
        <authorList>
            <person name="Tian M."/>
        </authorList>
    </citation>
    <scope>NUCLEOTIDE SEQUENCE [LARGE SCALE GENOMIC DNA]</scope>
    <source>
        <strain evidence="2 3">ZFBP1038</strain>
    </source>
</reference>
<evidence type="ECO:0000313" key="2">
    <source>
        <dbReference type="EMBL" id="WGW10580.1"/>
    </source>
</evidence>
<evidence type="ECO:0000313" key="3">
    <source>
        <dbReference type="Proteomes" id="UP001209083"/>
    </source>
</evidence>
<name>A0ABY8QQY6_9MICO</name>